<organism evidence="1 2">
    <name type="scientific">Rhabditophanes sp. KR3021</name>
    <dbReference type="NCBI Taxonomy" id="114890"/>
    <lineage>
        <taxon>Eukaryota</taxon>
        <taxon>Metazoa</taxon>
        <taxon>Ecdysozoa</taxon>
        <taxon>Nematoda</taxon>
        <taxon>Chromadorea</taxon>
        <taxon>Rhabditida</taxon>
        <taxon>Tylenchina</taxon>
        <taxon>Panagrolaimomorpha</taxon>
        <taxon>Strongyloidoidea</taxon>
        <taxon>Alloionematidae</taxon>
        <taxon>Rhabditophanes</taxon>
    </lineage>
</organism>
<name>A0AC35THS2_9BILA</name>
<evidence type="ECO:0000313" key="2">
    <source>
        <dbReference type="WBParaSite" id="RSKR_0000076400.1"/>
    </source>
</evidence>
<accession>A0AC35THS2</accession>
<protein>
    <submittedName>
        <fullName evidence="2">Dynamin-type G domain-containing protein</fullName>
    </submittedName>
</protein>
<dbReference type="WBParaSite" id="RSKR_0000076400.1">
    <property type="protein sequence ID" value="RSKR_0000076400.1"/>
    <property type="gene ID" value="RSKR_0000076400"/>
</dbReference>
<reference evidence="2" key="1">
    <citation type="submission" date="2016-11" db="UniProtKB">
        <authorList>
            <consortium name="WormBaseParasite"/>
        </authorList>
    </citation>
    <scope>IDENTIFICATION</scope>
    <source>
        <strain evidence="2">KR3021</strain>
    </source>
</reference>
<sequence>MSLTNNNAGDKHLQKFIHAKSEMTQIYDELENHIKKASKFYDEINDINNLSIEPEVNSIQNLINSIDAIKDTFQRDKMKVVFFGSNGKSTVINAMLHKKILPQGMGHTTCCFLQLEASPTNDQFLMADNNKERIDFSKLHLIGHALSDQNNDLPAMGTSSLLKIFLPQSFAQMLQNDVVIVDSPGIDFSAEFDSWIDDHCLDADVFVLVSNSEATLTRAEKSFFQRVSKKLAKPNIFILNNRWDASDDMMKHQIEAVKQQHMTRFIEFLVQELEVCTEEEAKNRIFFTSAKEMLELRLNCDDDNAKFNSDNHEARAHAFKDFEETFKDCISKSAINTKFESYNVKARELINEVNLNISHVIRDIDSEREVISQSSEEMTKKLKTLLENFKLFNEAFHEQMFRVREEVHRRVSSDFYEIVHRLDAFLDDFHQPLHDDEGSLALYRAKICEHINSAIDHDLRNLCGVSIENRIRSVQMDIYDNVKDIYDKENAEKIDATWKRVKQPTINININCRQWMEDFEEDLDFHFTLGFTNIVRIAVSLIHPPTEDKHTKAIAAEKISDLKKHVTFAALTEQREHKVNEKAALANVVFSSIYSAANAGVGAVVVGGLLYRTLGPKVITVGAVAYGAFYAFERFNWNRNGKEKNFKNQLKQHISIKLKDSADYQMVSCENETAKELENSFDHFKHTANDIHYEMKSQIDQLHKKNDSFTKVIKDLGIVKCDAQSINSKINDFKDNYLFQ</sequence>
<proteinExistence type="predicted"/>
<dbReference type="Proteomes" id="UP000095286">
    <property type="component" value="Unplaced"/>
</dbReference>
<evidence type="ECO:0000313" key="1">
    <source>
        <dbReference type="Proteomes" id="UP000095286"/>
    </source>
</evidence>